<gene>
    <name evidence="10 11" type="primary">atpG</name>
    <name evidence="11" type="ORF">NCTC10723_01520</name>
</gene>
<comment type="subcellular location">
    <subcellularLocation>
        <location evidence="10">Cell membrane</location>
        <topology evidence="10">Peripheral membrane protein</topology>
    </subcellularLocation>
    <subcellularLocation>
        <location evidence="2">Membrane</location>
        <topology evidence="2">Peripheral membrane protein</topology>
    </subcellularLocation>
</comment>
<keyword evidence="10" id="KW-1003">Cell membrane</keyword>
<evidence type="ECO:0000256" key="6">
    <source>
        <dbReference type="ARBA" id="ARBA00023065"/>
    </source>
</evidence>
<dbReference type="PRINTS" id="PR00126">
    <property type="entry name" value="ATPASEGAMMA"/>
</dbReference>
<dbReference type="SUPFAM" id="SSF52943">
    <property type="entry name" value="ATP synthase (F1-ATPase), gamma subunit"/>
    <property type="match status" value="1"/>
</dbReference>
<dbReference type="Pfam" id="PF00231">
    <property type="entry name" value="ATP-synt"/>
    <property type="match status" value="1"/>
</dbReference>
<dbReference type="PANTHER" id="PTHR11693">
    <property type="entry name" value="ATP SYNTHASE GAMMA CHAIN"/>
    <property type="match status" value="1"/>
</dbReference>
<dbReference type="GO" id="GO:0005886">
    <property type="term" value="C:plasma membrane"/>
    <property type="evidence" value="ECO:0007669"/>
    <property type="project" value="UniProtKB-SubCell"/>
</dbReference>
<proteinExistence type="inferred from homology"/>
<protein>
    <recommendedName>
        <fullName evidence="10">ATP synthase gamma chain</fullName>
    </recommendedName>
    <alternativeName>
        <fullName evidence="10">ATP synthase F1 sector gamma subunit</fullName>
    </alternativeName>
    <alternativeName>
        <fullName evidence="10">F-ATPase gamma subunit</fullName>
    </alternativeName>
</protein>
<accession>A0A377GYP2</accession>
<dbReference type="GO" id="GO:0005524">
    <property type="term" value="F:ATP binding"/>
    <property type="evidence" value="ECO:0007669"/>
    <property type="project" value="UniProtKB-UniRule"/>
</dbReference>
<reference evidence="11 12" key="1">
    <citation type="submission" date="2018-06" db="EMBL/GenBank/DDBJ databases">
        <authorList>
            <consortium name="Pathogen Informatics"/>
            <person name="Doyle S."/>
        </authorList>
    </citation>
    <scope>NUCLEOTIDE SEQUENCE [LARGE SCALE GENOMIC DNA]</scope>
    <source>
        <strain evidence="11 12">NCTC10723</strain>
    </source>
</reference>
<dbReference type="InterPro" id="IPR035968">
    <property type="entry name" value="ATP_synth_F1_ATPase_gsu"/>
</dbReference>
<evidence type="ECO:0000256" key="3">
    <source>
        <dbReference type="ARBA" id="ARBA00007681"/>
    </source>
</evidence>
<dbReference type="GO" id="GO:0045259">
    <property type="term" value="C:proton-transporting ATP synthase complex"/>
    <property type="evidence" value="ECO:0007669"/>
    <property type="project" value="UniProtKB-KW"/>
</dbReference>
<evidence type="ECO:0000256" key="9">
    <source>
        <dbReference type="ARBA" id="ARBA00023310"/>
    </source>
</evidence>
<keyword evidence="9 10" id="KW-0066">ATP synthesis</keyword>
<dbReference type="GO" id="GO:0046933">
    <property type="term" value="F:proton-transporting ATP synthase activity, rotational mechanism"/>
    <property type="evidence" value="ECO:0007669"/>
    <property type="project" value="UniProtKB-UniRule"/>
</dbReference>
<dbReference type="GO" id="GO:0042777">
    <property type="term" value="P:proton motive force-driven plasma membrane ATP synthesis"/>
    <property type="evidence" value="ECO:0007669"/>
    <property type="project" value="UniProtKB-UniRule"/>
</dbReference>
<evidence type="ECO:0000256" key="5">
    <source>
        <dbReference type="ARBA" id="ARBA00022781"/>
    </source>
</evidence>
<evidence type="ECO:0000256" key="4">
    <source>
        <dbReference type="ARBA" id="ARBA00022448"/>
    </source>
</evidence>
<evidence type="ECO:0000256" key="8">
    <source>
        <dbReference type="ARBA" id="ARBA00023196"/>
    </source>
</evidence>
<sequence>MAGAKEIKNRIKSVQSTHQITKAMEIVSTTKFKRFSALVVKSRPFAESIQTILSNIAAGIKSERHPLFDGRDEVKKIGVIVMTSDTGLCGSFNHATLKELEKIRKANSGKEVSVIAIGKKARDYCTKRNYDLKASYVQLVPETMGKKAQEISENIVDYYYENIFDEVYVIYNKFVSALRSDLTVKRLIPIERVEAKENTSYIFEPDAETILSALLPKYLNVEIYQALLNNAASEHSARKNSMKNATENAEEMMTMLNLKYNRERQAAITQEITEIVGGAAALN</sequence>
<comment type="function">
    <text evidence="1 10">Produces ATP from ADP in the presence of a proton gradient across the membrane. The gamma chain is believed to be important in regulating ATPase activity and the flow of protons through the CF(0) complex.</text>
</comment>
<comment type="similarity">
    <text evidence="3 10">Belongs to the ATPase gamma chain family.</text>
</comment>
<dbReference type="EMBL" id="UGGU01000003">
    <property type="protein sequence ID" value="STO32055.1"/>
    <property type="molecule type" value="Genomic_DNA"/>
</dbReference>
<dbReference type="Proteomes" id="UP000255328">
    <property type="component" value="Unassembled WGS sequence"/>
</dbReference>
<dbReference type="Gene3D" id="3.40.1380.10">
    <property type="match status" value="1"/>
</dbReference>
<dbReference type="NCBIfam" id="TIGR01146">
    <property type="entry name" value="ATPsyn_F1gamma"/>
    <property type="match status" value="1"/>
</dbReference>
<keyword evidence="6 10" id="KW-0406">Ion transport</keyword>
<evidence type="ECO:0000256" key="7">
    <source>
        <dbReference type="ARBA" id="ARBA00023136"/>
    </source>
</evidence>
<evidence type="ECO:0000256" key="2">
    <source>
        <dbReference type="ARBA" id="ARBA00004170"/>
    </source>
</evidence>
<keyword evidence="5 10" id="KW-0375">Hydrogen ion transport</keyword>
<dbReference type="HAMAP" id="MF_00815">
    <property type="entry name" value="ATP_synth_gamma_bact"/>
    <property type="match status" value="1"/>
</dbReference>
<dbReference type="CDD" id="cd12151">
    <property type="entry name" value="F1-ATPase_gamma"/>
    <property type="match status" value="1"/>
</dbReference>
<keyword evidence="7 10" id="KW-0472">Membrane</keyword>
<dbReference type="PROSITE" id="PS00153">
    <property type="entry name" value="ATPASE_GAMMA"/>
    <property type="match status" value="1"/>
</dbReference>
<dbReference type="AlphaFoldDB" id="A0A377GYP2"/>
<comment type="subunit">
    <text evidence="10">F-type ATPases have 2 components, CF(1) - the catalytic core - and CF(0) - the membrane proton channel. CF(1) has five subunits: alpha(3), beta(3), gamma(1), delta(1), epsilon(1). CF(0) has three main subunits: a, b and c.</text>
</comment>
<dbReference type="OrthoDB" id="9812769at2"/>
<evidence type="ECO:0000256" key="1">
    <source>
        <dbReference type="ARBA" id="ARBA00003456"/>
    </source>
</evidence>
<name>A0A377GYP2_9FUSO</name>
<dbReference type="InterPro" id="IPR023632">
    <property type="entry name" value="ATP_synth_F1_gsu_CS"/>
</dbReference>
<keyword evidence="4 10" id="KW-0813">Transport</keyword>
<keyword evidence="12" id="KW-1185">Reference proteome</keyword>
<organism evidence="11 12">
    <name type="scientific">Fusobacterium necrogenes</name>
    <dbReference type="NCBI Taxonomy" id="858"/>
    <lineage>
        <taxon>Bacteria</taxon>
        <taxon>Fusobacteriati</taxon>
        <taxon>Fusobacteriota</taxon>
        <taxon>Fusobacteriia</taxon>
        <taxon>Fusobacteriales</taxon>
        <taxon>Fusobacteriaceae</taxon>
        <taxon>Fusobacterium</taxon>
    </lineage>
</organism>
<evidence type="ECO:0000313" key="12">
    <source>
        <dbReference type="Proteomes" id="UP000255328"/>
    </source>
</evidence>
<dbReference type="PANTHER" id="PTHR11693:SF22">
    <property type="entry name" value="ATP SYNTHASE SUBUNIT GAMMA, MITOCHONDRIAL"/>
    <property type="match status" value="1"/>
</dbReference>
<dbReference type="InterPro" id="IPR000131">
    <property type="entry name" value="ATP_synth_F1_gsu"/>
</dbReference>
<evidence type="ECO:0000313" key="11">
    <source>
        <dbReference type="EMBL" id="STO32055.1"/>
    </source>
</evidence>
<dbReference type="Gene3D" id="1.10.287.80">
    <property type="entry name" value="ATP synthase, gamma subunit, helix hairpin domain"/>
    <property type="match status" value="1"/>
</dbReference>
<dbReference type="RefSeq" id="WP_115270907.1">
    <property type="nucleotide sequence ID" value="NZ_CASFEE010000008.1"/>
</dbReference>
<keyword evidence="8 10" id="KW-0139">CF(1)</keyword>
<evidence type="ECO:0000256" key="10">
    <source>
        <dbReference type="HAMAP-Rule" id="MF_00815"/>
    </source>
</evidence>